<dbReference type="Gene3D" id="1.10.246.20">
    <property type="entry name" value="Coactivator CBP, KIX domain"/>
    <property type="match status" value="1"/>
</dbReference>
<feature type="compositionally biased region" description="Low complexity" evidence="3">
    <location>
        <begin position="399"/>
        <end position="408"/>
    </location>
</feature>
<dbReference type="InterPro" id="IPR044661">
    <property type="entry name" value="MED15a/b/c-like"/>
</dbReference>
<dbReference type="EMBL" id="VOIH02000006">
    <property type="protein sequence ID" value="KAF3444136.1"/>
    <property type="molecule type" value="Genomic_DNA"/>
</dbReference>
<feature type="region of interest" description="Disordered" evidence="3">
    <location>
        <begin position="399"/>
        <end position="448"/>
    </location>
</feature>
<evidence type="ECO:0000259" key="4">
    <source>
        <dbReference type="Pfam" id="PF16987"/>
    </source>
</evidence>
<sequence length="763" mass="85268">MEDNSNKEVVVKTEPNKLHNPQNNDWRRHFAPHVREKIVHKFYALIKNQSPSSDPSYLNKAARIAAQSEEMVFRSAATKDDYLITMHEKLKVMENSHRRTIASSSGITKTSTVDAVEQRGQLFQQPSLQHQLLQPNNSSLFIDIDSGEAIEHQYSHQPIIRNQKRKQITGQQLNAAVFQQNQQFGHQHVGVSEKQKNSFCLQNASNSFQQPLVSSNNVTGLQQPENMAASQSNVLNFQPHHRSIGIPKLAELTDTRRKIQKISQPIQVHQQHNSEKQNIASQEGLPKALSQSAAVAETLLVADWHDQAYQQLHSLRGKCLPNLEILLVNTYKMYHQERDSVLSQQHKNNFRAVEKMIKFLLLTRSDFGNYSKEYFNYYWQAILRCHYNVLRTKSIPAQGAAQLQPPAAHSRIPLPQQRRNLKPQSNPISLVMESTPAPSPPSTVHQGMPNSHRNTMTLSLPGSSNTGNLLSPFQHDSPSSVCPSIAGVPQQITSFSQKMGVNAHDSATIPFQEQNQRYMRQSMRQPKHRQREAIEMDKPHTLMQSIHEGLNPHHVQPPAAPHLSTTTSPRIDNQNSLPVSKATMTLHSAIPPSVTAPPAPLTPSPSSQDIDEHYASVSTLSKPDHVQHPQMNAKVTESTNTDNGNQQSNTKKLKPIERLIRAVSSMTPLALNAAVNDISSVMNMADVIADTGVGCNSRAAVGEDLACTTRCSVRDSMISSACANKKKHNVSASSFDHETESSMFFISQRCEPEIIATPWITRH</sequence>
<comment type="subcellular location">
    <subcellularLocation>
        <location evidence="1">Nucleus</location>
    </subcellularLocation>
</comment>
<dbReference type="InterPro" id="IPR036546">
    <property type="entry name" value="MED15_KIX"/>
</dbReference>
<organism evidence="5 6">
    <name type="scientific">Rhamnella rubrinervis</name>
    <dbReference type="NCBI Taxonomy" id="2594499"/>
    <lineage>
        <taxon>Eukaryota</taxon>
        <taxon>Viridiplantae</taxon>
        <taxon>Streptophyta</taxon>
        <taxon>Embryophyta</taxon>
        <taxon>Tracheophyta</taxon>
        <taxon>Spermatophyta</taxon>
        <taxon>Magnoliopsida</taxon>
        <taxon>eudicotyledons</taxon>
        <taxon>Gunneridae</taxon>
        <taxon>Pentapetalae</taxon>
        <taxon>rosids</taxon>
        <taxon>fabids</taxon>
        <taxon>Rosales</taxon>
        <taxon>Rhamnaceae</taxon>
        <taxon>rhamnoid group</taxon>
        <taxon>Rhamneae</taxon>
        <taxon>Rhamnella</taxon>
    </lineage>
</organism>
<protein>
    <recommendedName>
        <fullName evidence="4">Mediator complex subunit 15 KIX domain-containing protein</fullName>
    </recommendedName>
</protein>
<dbReference type="Pfam" id="PF16987">
    <property type="entry name" value="KIX_2"/>
    <property type="match status" value="1"/>
</dbReference>
<dbReference type="InterPro" id="IPR036529">
    <property type="entry name" value="KIX_dom_sf"/>
</dbReference>
<reference evidence="5" key="1">
    <citation type="submission" date="2020-03" db="EMBL/GenBank/DDBJ databases">
        <title>A high-quality chromosome-level genome assembly of a woody plant with both climbing and erect habits, Rhamnella rubrinervis.</title>
        <authorList>
            <person name="Lu Z."/>
            <person name="Yang Y."/>
            <person name="Zhu X."/>
            <person name="Sun Y."/>
        </authorList>
    </citation>
    <scope>NUCLEOTIDE SEQUENCE</scope>
    <source>
        <strain evidence="5">BYM</strain>
        <tissue evidence="5">Leaf</tissue>
    </source>
</reference>
<evidence type="ECO:0000313" key="6">
    <source>
        <dbReference type="Proteomes" id="UP000796880"/>
    </source>
</evidence>
<keyword evidence="6" id="KW-1185">Reference proteome</keyword>
<dbReference type="GO" id="GO:0003713">
    <property type="term" value="F:transcription coactivator activity"/>
    <property type="evidence" value="ECO:0007669"/>
    <property type="project" value="InterPro"/>
</dbReference>
<dbReference type="Proteomes" id="UP000796880">
    <property type="component" value="Unassembled WGS sequence"/>
</dbReference>
<feature type="compositionally biased region" description="Pro residues" evidence="3">
    <location>
        <begin position="594"/>
        <end position="603"/>
    </location>
</feature>
<proteinExistence type="predicted"/>
<evidence type="ECO:0000256" key="1">
    <source>
        <dbReference type="ARBA" id="ARBA00004123"/>
    </source>
</evidence>
<evidence type="ECO:0000256" key="2">
    <source>
        <dbReference type="ARBA" id="ARBA00023242"/>
    </source>
</evidence>
<dbReference type="PANTHER" id="PTHR33137:SF4">
    <property type="entry name" value="MEDIATOR OF RNA POLYMERASE II TRANSCRIPTION SUBUNIT 15A-RELATED"/>
    <property type="match status" value="1"/>
</dbReference>
<comment type="caution">
    <text evidence="5">The sequence shown here is derived from an EMBL/GenBank/DDBJ whole genome shotgun (WGS) entry which is preliminary data.</text>
</comment>
<dbReference type="OrthoDB" id="1896842at2759"/>
<gene>
    <name evidence="5" type="ORF">FNV43_RR13826</name>
</gene>
<dbReference type="AlphaFoldDB" id="A0A8K0H1Q6"/>
<evidence type="ECO:0000313" key="5">
    <source>
        <dbReference type="EMBL" id="KAF3444136.1"/>
    </source>
</evidence>
<name>A0A8K0H1Q6_9ROSA</name>
<feature type="region of interest" description="Disordered" evidence="3">
    <location>
        <begin position="622"/>
        <end position="653"/>
    </location>
</feature>
<evidence type="ECO:0000256" key="3">
    <source>
        <dbReference type="SAM" id="MobiDB-lite"/>
    </source>
</evidence>
<feature type="domain" description="Mediator complex subunit 15 KIX" evidence="4">
    <location>
        <begin position="24"/>
        <end position="102"/>
    </location>
</feature>
<accession>A0A8K0H1Q6</accession>
<dbReference type="PANTHER" id="PTHR33137">
    <property type="entry name" value="MEDIATOR OF RNA POLYMERASE II TRANSCRIPTION SUBUNIT 15A-RELATED"/>
    <property type="match status" value="1"/>
</dbReference>
<dbReference type="GO" id="GO:0031490">
    <property type="term" value="F:chromatin DNA binding"/>
    <property type="evidence" value="ECO:0007669"/>
    <property type="project" value="InterPro"/>
</dbReference>
<feature type="region of interest" description="Disordered" evidence="3">
    <location>
        <begin position="589"/>
        <end position="610"/>
    </location>
</feature>
<keyword evidence="2" id="KW-0539">Nucleus</keyword>
<feature type="compositionally biased region" description="Polar residues" evidence="3">
    <location>
        <begin position="629"/>
        <end position="650"/>
    </location>
</feature>
<dbReference type="GO" id="GO:0005634">
    <property type="term" value="C:nucleus"/>
    <property type="evidence" value="ECO:0007669"/>
    <property type="project" value="UniProtKB-SubCell"/>
</dbReference>